<comment type="caution">
    <text evidence="7">The sequence shown here is derived from an EMBL/GenBank/DDBJ whole genome shotgun (WGS) entry which is preliminary data.</text>
</comment>
<keyword evidence="8" id="KW-1185">Reference proteome</keyword>
<dbReference type="PANTHER" id="PTHR24302">
    <property type="entry name" value="CYTOCHROME P450 FAMILY 3"/>
    <property type="match status" value="1"/>
</dbReference>
<dbReference type="InterPro" id="IPR050705">
    <property type="entry name" value="Cytochrome_P450_3A"/>
</dbReference>
<dbReference type="Pfam" id="PF00067">
    <property type="entry name" value="p450"/>
    <property type="match status" value="1"/>
</dbReference>
<dbReference type="InterPro" id="IPR001128">
    <property type="entry name" value="Cyt_P450"/>
</dbReference>
<dbReference type="EMBL" id="VWOX01000006">
    <property type="protein sequence ID" value="KAA5543202.1"/>
    <property type="molecule type" value="Genomic_DNA"/>
</dbReference>
<dbReference type="Proteomes" id="UP000324479">
    <property type="component" value="Unassembled WGS sequence"/>
</dbReference>
<evidence type="ECO:0000256" key="2">
    <source>
        <dbReference type="ARBA" id="ARBA00022617"/>
    </source>
</evidence>
<feature type="binding site" description="axial binding residue" evidence="6">
    <location>
        <position position="357"/>
    </location>
    <ligand>
        <name>heme</name>
        <dbReference type="ChEBI" id="CHEBI:30413"/>
    </ligand>
    <ligandPart>
        <name>Fe</name>
        <dbReference type="ChEBI" id="CHEBI:18248"/>
    </ligandPart>
</feature>
<comment type="cofactor">
    <cofactor evidence="6">
        <name>heme</name>
        <dbReference type="ChEBI" id="CHEBI:30413"/>
    </cofactor>
</comment>
<keyword evidence="3 6" id="KW-0479">Metal-binding</keyword>
<evidence type="ECO:0000256" key="1">
    <source>
        <dbReference type="ARBA" id="ARBA00010617"/>
    </source>
</evidence>
<keyword evidence="5 6" id="KW-0408">Iron</keyword>
<dbReference type="GO" id="GO:0020037">
    <property type="term" value="F:heme binding"/>
    <property type="evidence" value="ECO:0007669"/>
    <property type="project" value="InterPro"/>
</dbReference>
<sequence length="428" mass="49266">MPWLFESSFGFATDPYRYISKTCRQLRSDAFATRLRLRRVICMTGEESARVFYDERRMRREGAAPSRIQNTLFGQGGVQGLDDLEHRHRKALFVQLTTPEHANRIARIAEGWLLRYARRWCEQRQVVLYQQLPEVLTRTVCQWAGISLREDEVRCRSAQLTALFDDSGNFGPEHWWSRVNRIAANRWASQLVKRIRSGEMDLPPQAPAAIVAQHRDLAGDLLSSQAAGVELLNLLRPTVAVSVYLVFVAHALHRFADARRFVDSGTDTAVHSFVEEVRRYYPFFPFLAAIVRKSFQWHGFRFSRGRHVILDLYGINHDPRRWNDPNQFQAARFEHPGHCPFHSVPQGGGDVRTGHRCPGEPVALELMKMMTRFLNQSLTFQVPREQDLTVDYQRLPALPKSGFVMEEVHLRSNSSVFDHASAMTAGRH</sequence>
<dbReference type="PRINTS" id="PR00463">
    <property type="entry name" value="EP450I"/>
</dbReference>
<evidence type="ECO:0000256" key="6">
    <source>
        <dbReference type="PIRSR" id="PIRSR602401-1"/>
    </source>
</evidence>
<dbReference type="InterPro" id="IPR036396">
    <property type="entry name" value="Cyt_P450_sf"/>
</dbReference>
<dbReference type="GO" id="GO:0004497">
    <property type="term" value="F:monooxygenase activity"/>
    <property type="evidence" value="ECO:0007669"/>
    <property type="project" value="InterPro"/>
</dbReference>
<accession>A0A5M6DA79</accession>
<evidence type="ECO:0000256" key="4">
    <source>
        <dbReference type="ARBA" id="ARBA00023002"/>
    </source>
</evidence>
<dbReference type="SUPFAM" id="SSF48264">
    <property type="entry name" value="Cytochrome P450"/>
    <property type="match status" value="1"/>
</dbReference>
<dbReference type="PANTHER" id="PTHR24302:SF15">
    <property type="entry name" value="FATTY-ACID PEROXYGENASE"/>
    <property type="match status" value="1"/>
</dbReference>
<dbReference type="Gene3D" id="1.10.630.10">
    <property type="entry name" value="Cytochrome P450"/>
    <property type="match status" value="1"/>
</dbReference>
<dbReference type="AlphaFoldDB" id="A0A5M6DA79"/>
<reference evidence="7 8" key="1">
    <citation type="submission" date="2019-08" db="EMBL/GenBank/DDBJ databases">
        <authorList>
            <person name="Dhanesh K."/>
            <person name="Kumar G."/>
            <person name="Sasikala C."/>
            <person name="Venkata Ramana C."/>
        </authorList>
    </citation>
    <scope>NUCLEOTIDE SEQUENCE [LARGE SCALE GENOMIC DNA]</scope>
    <source>
        <strain evidence="7 8">JC645</strain>
    </source>
</reference>
<dbReference type="InterPro" id="IPR002401">
    <property type="entry name" value="Cyt_P450_E_grp-I"/>
</dbReference>
<dbReference type="GO" id="GO:0005506">
    <property type="term" value="F:iron ion binding"/>
    <property type="evidence" value="ECO:0007669"/>
    <property type="project" value="InterPro"/>
</dbReference>
<organism evidence="7 8">
    <name type="scientific">Roseiconus nitratireducens</name>
    <dbReference type="NCBI Taxonomy" id="2605748"/>
    <lineage>
        <taxon>Bacteria</taxon>
        <taxon>Pseudomonadati</taxon>
        <taxon>Planctomycetota</taxon>
        <taxon>Planctomycetia</taxon>
        <taxon>Pirellulales</taxon>
        <taxon>Pirellulaceae</taxon>
        <taxon>Roseiconus</taxon>
    </lineage>
</organism>
<dbReference type="CDD" id="cd11067">
    <property type="entry name" value="CYP152"/>
    <property type="match status" value="1"/>
</dbReference>
<evidence type="ECO:0000313" key="8">
    <source>
        <dbReference type="Proteomes" id="UP000324479"/>
    </source>
</evidence>
<proteinExistence type="inferred from homology"/>
<gene>
    <name evidence="7" type="ORF">FYK55_13065</name>
</gene>
<evidence type="ECO:0000256" key="5">
    <source>
        <dbReference type="ARBA" id="ARBA00023004"/>
    </source>
</evidence>
<evidence type="ECO:0000313" key="7">
    <source>
        <dbReference type="EMBL" id="KAA5543202.1"/>
    </source>
</evidence>
<keyword evidence="4" id="KW-0560">Oxidoreductase</keyword>
<dbReference type="GO" id="GO:0016705">
    <property type="term" value="F:oxidoreductase activity, acting on paired donors, with incorporation or reduction of molecular oxygen"/>
    <property type="evidence" value="ECO:0007669"/>
    <property type="project" value="InterPro"/>
</dbReference>
<evidence type="ECO:0000256" key="3">
    <source>
        <dbReference type="ARBA" id="ARBA00022723"/>
    </source>
</evidence>
<comment type="similarity">
    <text evidence="1">Belongs to the cytochrome P450 family.</text>
</comment>
<protein>
    <submittedName>
        <fullName evidence="7">Cytochrome P450</fullName>
    </submittedName>
</protein>
<name>A0A5M6DA79_9BACT</name>
<keyword evidence="2 6" id="KW-0349">Heme</keyword>